<feature type="domain" description="Integrase catalytic" evidence="1">
    <location>
        <begin position="126"/>
        <end position="302"/>
    </location>
</feature>
<dbReference type="InterPro" id="IPR036397">
    <property type="entry name" value="RNaseH_sf"/>
</dbReference>
<dbReference type="SUPFAM" id="SSF53098">
    <property type="entry name" value="Ribonuclease H-like"/>
    <property type="match status" value="1"/>
</dbReference>
<sequence>MKSWMNYAKIQELKRNHFNKNQVALRLDIDYKTVMKYWDMPPDEFAAHHNRAQRRKKKADIYRDYVVACLQKYPDMTSAQIYDWIKERVGQKSLPFKKRSFRNYVKVLRKEYDIPKQETSRQYEAGDELPMGEQAQVDMGEISLETTSGRRRKVYGFGMVLSHSRYKYILWQDRPWTTADFVQAHIKAFAFFGGRPKEIVYDQDKVLAVSENHGDIILTEGFQNYLNATGFELFLCHGADPESKGKIEAVIKYAKNNFAKHRILDDIDSFNIACLEWLERTGNAEEHGTTKKIPAEVFTVEKEYLIPVSEYSFAKPTEASITYQVRKDNLVLYKSNRYRVPKGTYTQGKRVFIIPEGDTITIIDADTGVLYARHPLCTGKGELIGHSSRSYRDKSKTILELEQIVKDLLVDCDGKTDSFLAHIHVDKRRYYRDQLGVIRNLFDEWDASLIQKALVYCVEQELYSAGDLSSATAYMSSLEEDKKNKPVLRTAQIPEKYRGNSPRIRDLRTYEVAMERRTVNG</sequence>
<dbReference type="PANTHER" id="PTHR35004:SF6">
    <property type="entry name" value="TRANSPOSASE"/>
    <property type="match status" value="1"/>
</dbReference>
<dbReference type="HOGENOM" id="CLU_020626_1_4_9"/>
<dbReference type="NCBIfam" id="NF033546">
    <property type="entry name" value="transpos_IS21"/>
    <property type="match status" value="1"/>
</dbReference>
<accession>E0S320</accession>
<evidence type="ECO:0000313" key="2">
    <source>
        <dbReference type="EMBL" id="ADL35802.1"/>
    </source>
</evidence>
<dbReference type="EMBL" id="CP001811">
    <property type="protein sequence ID" value="ADL35802.1"/>
    <property type="molecule type" value="Genomic_DNA"/>
</dbReference>
<name>E0S320_BUTPB</name>
<dbReference type="PROSITE" id="PS50994">
    <property type="entry name" value="INTEGRASE"/>
    <property type="match status" value="1"/>
</dbReference>
<gene>
    <name evidence="2" type="ordered locus">bpr_III114</name>
</gene>
<evidence type="ECO:0000259" key="1">
    <source>
        <dbReference type="PROSITE" id="PS50994"/>
    </source>
</evidence>
<dbReference type="InterPro" id="IPR001584">
    <property type="entry name" value="Integrase_cat-core"/>
</dbReference>
<reference evidence="2 3" key="1">
    <citation type="journal article" date="2010" name="PLoS ONE">
        <title>The glycobiome of the rumen bacterium Butyrivibrio proteoclasticus B316(T) highlights adaptation to a polysaccharide-rich environment.</title>
        <authorList>
            <person name="Kelly W.J."/>
            <person name="Leahy S.C."/>
            <person name="Altermann E."/>
            <person name="Yeoman C.J."/>
            <person name="Dunne J.C."/>
            <person name="Kong Z."/>
            <person name="Pacheco D.M."/>
            <person name="Li D."/>
            <person name="Noel S.J."/>
            <person name="Moon C.D."/>
            <person name="Cookson A.L."/>
            <person name="Attwood G.T."/>
        </authorList>
    </citation>
    <scope>NUCLEOTIDE SEQUENCE [LARGE SCALE GENOMIC DNA]</scope>
    <source>
        <strain evidence="3">ATCC 51982 / DSM 14932 / B316</strain>
    </source>
</reference>
<dbReference type="InterPro" id="IPR012337">
    <property type="entry name" value="RNaseH-like_sf"/>
</dbReference>
<dbReference type="GO" id="GO:0015074">
    <property type="term" value="P:DNA integration"/>
    <property type="evidence" value="ECO:0007669"/>
    <property type="project" value="InterPro"/>
</dbReference>
<dbReference type="RefSeq" id="WP_013282452.1">
    <property type="nucleotide sequence ID" value="NC_014388.1"/>
</dbReference>
<dbReference type="GO" id="GO:0003676">
    <property type="term" value="F:nucleic acid binding"/>
    <property type="evidence" value="ECO:0007669"/>
    <property type="project" value="InterPro"/>
</dbReference>
<dbReference type="PANTHER" id="PTHR35004">
    <property type="entry name" value="TRANSPOSASE RV3428C-RELATED"/>
    <property type="match status" value="1"/>
</dbReference>
<organism evidence="2 3">
    <name type="scientific">Butyrivibrio proteoclasticus (strain ATCC 51982 / DSM 14932 / B316)</name>
    <name type="common">Clostridium proteoclasticum</name>
    <dbReference type="NCBI Taxonomy" id="515622"/>
    <lineage>
        <taxon>Bacteria</taxon>
        <taxon>Bacillati</taxon>
        <taxon>Bacillota</taxon>
        <taxon>Clostridia</taxon>
        <taxon>Lachnospirales</taxon>
        <taxon>Lachnospiraceae</taxon>
        <taxon>Butyrivibrio</taxon>
    </lineage>
</organism>
<dbReference type="KEGG" id="bpb:bpr_III114"/>
<dbReference type="Proteomes" id="UP000001299">
    <property type="component" value="Chromosome 2"/>
</dbReference>
<dbReference type="eggNOG" id="COG4584">
    <property type="taxonomic scope" value="Bacteria"/>
</dbReference>
<dbReference type="AlphaFoldDB" id="E0S320"/>
<proteinExistence type="predicted"/>
<protein>
    <submittedName>
        <fullName evidence="2">Integrase catalytic domain-containing protein</fullName>
    </submittedName>
</protein>
<dbReference type="STRING" id="515622.bpr_III114"/>
<dbReference type="Gene3D" id="3.30.420.10">
    <property type="entry name" value="Ribonuclease H-like superfamily/Ribonuclease H"/>
    <property type="match status" value="1"/>
</dbReference>
<keyword evidence="3" id="KW-1185">Reference proteome</keyword>
<evidence type="ECO:0000313" key="3">
    <source>
        <dbReference type="Proteomes" id="UP000001299"/>
    </source>
</evidence>